<dbReference type="Gene3D" id="1.10.1420.10">
    <property type="match status" value="3"/>
</dbReference>
<dbReference type="FunFam" id="1.10.1420.10:FF:000005">
    <property type="entry name" value="DNA mismatch repair protein"/>
    <property type="match status" value="1"/>
</dbReference>
<dbReference type="PIRSF" id="PIRSF037677">
    <property type="entry name" value="DNA_mis_repair_Msh6"/>
    <property type="match status" value="1"/>
</dbReference>
<evidence type="ECO:0000313" key="7">
    <source>
        <dbReference type="Proteomes" id="UP000683360"/>
    </source>
</evidence>
<dbReference type="GO" id="GO:0005524">
    <property type="term" value="F:ATP binding"/>
    <property type="evidence" value="ECO:0007669"/>
    <property type="project" value="UniProtKB-KW"/>
</dbReference>
<dbReference type="SUPFAM" id="SSF52540">
    <property type="entry name" value="P-loop containing nucleoside triphosphate hydrolases"/>
    <property type="match status" value="1"/>
</dbReference>
<dbReference type="Gene3D" id="3.40.50.300">
    <property type="entry name" value="P-loop containing nucleotide triphosphate hydrolases"/>
    <property type="match status" value="1"/>
</dbReference>
<dbReference type="InterPro" id="IPR000432">
    <property type="entry name" value="DNA_mismatch_repair_MutS_C"/>
</dbReference>
<dbReference type="InterPro" id="IPR007861">
    <property type="entry name" value="DNA_mismatch_repair_MutS_clamp"/>
</dbReference>
<evidence type="ECO:0000256" key="3">
    <source>
        <dbReference type="ARBA" id="ARBA00022840"/>
    </source>
</evidence>
<dbReference type="FunFam" id="3.40.50.300:FF:000645">
    <property type="entry name" value="DNA mismatch repair protein"/>
    <property type="match status" value="1"/>
</dbReference>
<sequence>MISDSDSLGLTAADEYNLAVRALGSVTWYLQFCLLDTDLLTMKNFEEYTPLDDNVVKARSTIFTGKQHMVLDGVTLANLDVTENSSNGTLEGTLLQRFDQCSTPFGRRLLKQWLCAPLCNSEKFPDLERILNRIHSLGLSKKKNHPDSRAIFFDEAKYSKKKIEEFLSTLEGFKTSFNIALKFKERVKSFKSKLLQKTLTLVSVQGQNGVFPDLKDEIVFFENAFDHNKAKKDGVIVPNKGVDPDYDKAKLDIKMTERKLDKYLDEQRDRISCRQMVFWGSGKNRFQLEIPESALKRVPDEYDLKSSKKGWKRFWTSDIQDMLAELVEAEDRKDVAQRDCMRRIFESFDERYKIWDTTVQCVAVLDVLVAMAQYSRCGDGIMCRPEVVAIETNEENIWWRDFIPNDTVIGIADENDMETDTEDHSSSKVVLVTGPNMGGKSTLMRQVGLITIIAQMGCYVPAEKCRMTPVDRVFTRLGASDRIMAGESTFFVELSETAAILQHATKHSLVLMDELGRGTATYDGTAIACSVVQELSSNIACRTLFSTHYHSLVEEFSHDPNIRLGHMACMVENEDKDPTQETITFLYKFTKGACPKSYGFNAAKLANIPDEIIRVAVKKSKEFEESIERLRMIRSVWNNGKKESLILMQNQSRVS</sequence>
<evidence type="ECO:0000256" key="2">
    <source>
        <dbReference type="ARBA" id="ARBA00022741"/>
    </source>
</evidence>
<dbReference type="InterPro" id="IPR036187">
    <property type="entry name" value="DNA_mismatch_repair_MutS_sf"/>
</dbReference>
<dbReference type="Proteomes" id="UP000683360">
    <property type="component" value="Unassembled WGS sequence"/>
</dbReference>
<dbReference type="PANTHER" id="PTHR11361:SF148">
    <property type="entry name" value="DNA MISMATCH REPAIR PROTEIN MSH6"/>
    <property type="match status" value="1"/>
</dbReference>
<evidence type="ECO:0000256" key="4">
    <source>
        <dbReference type="ARBA" id="ARBA00023125"/>
    </source>
</evidence>
<dbReference type="CDD" id="cd03286">
    <property type="entry name" value="ABC_MSH6_euk"/>
    <property type="match status" value="1"/>
</dbReference>
<keyword evidence="2" id="KW-0547">Nucleotide-binding</keyword>
<dbReference type="GO" id="GO:0030983">
    <property type="term" value="F:mismatched DNA binding"/>
    <property type="evidence" value="ECO:0007669"/>
    <property type="project" value="InterPro"/>
</dbReference>
<dbReference type="GO" id="GO:0006298">
    <property type="term" value="P:mismatch repair"/>
    <property type="evidence" value="ECO:0007669"/>
    <property type="project" value="InterPro"/>
</dbReference>
<gene>
    <name evidence="6" type="ORF">MEDL_46913</name>
</gene>
<keyword evidence="4" id="KW-0238">DNA-binding</keyword>
<comment type="caution">
    <text evidence="6">The sequence shown here is derived from an EMBL/GenBank/DDBJ whole genome shotgun (WGS) entry which is preliminary data.</text>
</comment>
<dbReference type="Gene3D" id="3.30.420.110">
    <property type="entry name" value="MutS, connector domain"/>
    <property type="match status" value="1"/>
</dbReference>
<dbReference type="OrthoDB" id="10252754at2759"/>
<proteinExistence type="inferred from homology"/>
<dbReference type="EMBL" id="CAJPWZ010002229">
    <property type="protein sequence ID" value="CAG2234269.1"/>
    <property type="molecule type" value="Genomic_DNA"/>
</dbReference>
<dbReference type="GO" id="GO:0140664">
    <property type="term" value="F:ATP-dependent DNA damage sensor activity"/>
    <property type="evidence" value="ECO:0007669"/>
    <property type="project" value="InterPro"/>
</dbReference>
<evidence type="ECO:0000259" key="5">
    <source>
        <dbReference type="PROSITE" id="PS00486"/>
    </source>
</evidence>
<keyword evidence="7" id="KW-1185">Reference proteome</keyword>
<dbReference type="Pfam" id="PF05192">
    <property type="entry name" value="MutS_III"/>
    <property type="match status" value="1"/>
</dbReference>
<dbReference type="Pfam" id="PF05190">
    <property type="entry name" value="MutS_IV"/>
    <property type="match status" value="1"/>
</dbReference>
<dbReference type="SUPFAM" id="SSF48334">
    <property type="entry name" value="DNA repair protein MutS, domain III"/>
    <property type="match status" value="1"/>
</dbReference>
<comment type="similarity">
    <text evidence="1">Belongs to the DNA mismatch repair MutS family.</text>
</comment>
<dbReference type="SMART" id="SM00533">
    <property type="entry name" value="MUTSd"/>
    <property type="match status" value="1"/>
</dbReference>
<accession>A0A8S3TKE0</accession>
<dbReference type="InterPro" id="IPR045076">
    <property type="entry name" value="MutS"/>
</dbReference>
<reference evidence="6" key="1">
    <citation type="submission" date="2021-03" db="EMBL/GenBank/DDBJ databases">
        <authorList>
            <person name="Bekaert M."/>
        </authorList>
    </citation>
    <scope>NUCLEOTIDE SEQUENCE</scope>
</reference>
<dbReference type="InterPro" id="IPR007696">
    <property type="entry name" value="DNA_mismatch_repair_MutS_core"/>
</dbReference>
<keyword evidence="3" id="KW-0067">ATP-binding</keyword>
<dbReference type="InterPro" id="IPR017261">
    <property type="entry name" value="DNA_mismatch_repair_MutS/MSH"/>
</dbReference>
<evidence type="ECO:0000313" key="6">
    <source>
        <dbReference type="EMBL" id="CAG2234269.1"/>
    </source>
</evidence>
<dbReference type="PROSITE" id="PS00486">
    <property type="entry name" value="DNA_MISMATCH_REPAIR_2"/>
    <property type="match status" value="1"/>
</dbReference>
<feature type="domain" description="DNA mismatch repair proteins mutS family" evidence="5">
    <location>
        <begin position="508"/>
        <end position="524"/>
    </location>
</feature>
<dbReference type="AlphaFoldDB" id="A0A8S3TKE0"/>
<organism evidence="6 7">
    <name type="scientific">Mytilus edulis</name>
    <name type="common">Blue mussel</name>
    <dbReference type="NCBI Taxonomy" id="6550"/>
    <lineage>
        <taxon>Eukaryota</taxon>
        <taxon>Metazoa</taxon>
        <taxon>Spiralia</taxon>
        <taxon>Lophotrochozoa</taxon>
        <taxon>Mollusca</taxon>
        <taxon>Bivalvia</taxon>
        <taxon>Autobranchia</taxon>
        <taxon>Pteriomorphia</taxon>
        <taxon>Mytilida</taxon>
        <taxon>Mytiloidea</taxon>
        <taxon>Mytilidae</taxon>
        <taxon>Mytilinae</taxon>
        <taxon>Mytilus</taxon>
    </lineage>
</organism>
<dbReference type="PANTHER" id="PTHR11361">
    <property type="entry name" value="DNA MISMATCH REPAIR PROTEIN MUTS FAMILY MEMBER"/>
    <property type="match status" value="1"/>
</dbReference>
<protein>
    <submittedName>
        <fullName evidence="6">MSH6</fullName>
    </submittedName>
</protein>
<dbReference type="InterPro" id="IPR036678">
    <property type="entry name" value="MutS_con_dom_sf"/>
</dbReference>
<dbReference type="GO" id="GO:0032301">
    <property type="term" value="C:MutSalpha complex"/>
    <property type="evidence" value="ECO:0007669"/>
    <property type="project" value="TreeGrafter"/>
</dbReference>
<dbReference type="Pfam" id="PF00488">
    <property type="entry name" value="MutS_V"/>
    <property type="match status" value="1"/>
</dbReference>
<dbReference type="InterPro" id="IPR027417">
    <property type="entry name" value="P-loop_NTPase"/>
</dbReference>
<evidence type="ECO:0000256" key="1">
    <source>
        <dbReference type="ARBA" id="ARBA00006271"/>
    </source>
</evidence>
<name>A0A8S3TKE0_MYTED</name>
<dbReference type="SMART" id="SM00534">
    <property type="entry name" value="MUTSac"/>
    <property type="match status" value="1"/>
</dbReference>